<evidence type="ECO:0000256" key="1">
    <source>
        <dbReference type="SAM" id="MobiDB-lite"/>
    </source>
</evidence>
<protein>
    <submittedName>
        <fullName evidence="2">Uncharacterized protein</fullName>
    </submittedName>
</protein>
<proteinExistence type="predicted"/>
<name>A0AAJ0HC74_9PEZI</name>
<accession>A0AAJ0HC74</accession>
<dbReference type="AlphaFoldDB" id="A0AAJ0HC74"/>
<comment type="caution">
    <text evidence="2">The sequence shown here is derived from an EMBL/GenBank/DDBJ whole genome shotgun (WGS) entry which is preliminary data.</text>
</comment>
<dbReference type="Proteomes" id="UP001275084">
    <property type="component" value="Unassembled WGS sequence"/>
</dbReference>
<organism evidence="2 3">
    <name type="scientific">Lasiosphaeria hispida</name>
    <dbReference type="NCBI Taxonomy" id="260671"/>
    <lineage>
        <taxon>Eukaryota</taxon>
        <taxon>Fungi</taxon>
        <taxon>Dikarya</taxon>
        <taxon>Ascomycota</taxon>
        <taxon>Pezizomycotina</taxon>
        <taxon>Sordariomycetes</taxon>
        <taxon>Sordariomycetidae</taxon>
        <taxon>Sordariales</taxon>
        <taxon>Lasiosphaeriaceae</taxon>
        <taxon>Lasiosphaeria</taxon>
    </lineage>
</organism>
<dbReference type="EMBL" id="JAUIQD010000006">
    <property type="protein sequence ID" value="KAK3346841.1"/>
    <property type="molecule type" value="Genomic_DNA"/>
</dbReference>
<keyword evidence="3" id="KW-1185">Reference proteome</keyword>
<evidence type="ECO:0000313" key="3">
    <source>
        <dbReference type="Proteomes" id="UP001275084"/>
    </source>
</evidence>
<sequence>MLVSTATATTASSPTIATGTSTAANATTSTGALTPATTPNLKIHNICTFPVYVYILNNGSCDKGTNNARYDQTGEVPYTIHMNETTPFNYIKNNYTGTSVKISRNGIASRLPPQWHPSVRVLLD</sequence>
<reference evidence="2" key="1">
    <citation type="journal article" date="2023" name="Mol. Phylogenet. Evol.">
        <title>Genome-scale phylogeny and comparative genomics of the fungal order Sordariales.</title>
        <authorList>
            <person name="Hensen N."/>
            <person name="Bonometti L."/>
            <person name="Westerberg I."/>
            <person name="Brannstrom I.O."/>
            <person name="Guillou S."/>
            <person name="Cros-Aarteil S."/>
            <person name="Calhoun S."/>
            <person name="Haridas S."/>
            <person name="Kuo A."/>
            <person name="Mondo S."/>
            <person name="Pangilinan J."/>
            <person name="Riley R."/>
            <person name="LaButti K."/>
            <person name="Andreopoulos B."/>
            <person name="Lipzen A."/>
            <person name="Chen C."/>
            <person name="Yan M."/>
            <person name="Daum C."/>
            <person name="Ng V."/>
            <person name="Clum A."/>
            <person name="Steindorff A."/>
            <person name="Ohm R.A."/>
            <person name="Martin F."/>
            <person name="Silar P."/>
            <person name="Natvig D.O."/>
            <person name="Lalanne C."/>
            <person name="Gautier V."/>
            <person name="Ament-Velasquez S.L."/>
            <person name="Kruys A."/>
            <person name="Hutchinson M.I."/>
            <person name="Powell A.J."/>
            <person name="Barry K."/>
            <person name="Miller A.N."/>
            <person name="Grigoriev I.V."/>
            <person name="Debuchy R."/>
            <person name="Gladieux P."/>
            <person name="Hiltunen Thoren M."/>
            <person name="Johannesson H."/>
        </authorList>
    </citation>
    <scope>NUCLEOTIDE SEQUENCE</scope>
    <source>
        <strain evidence="2">CBS 955.72</strain>
    </source>
</reference>
<gene>
    <name evidence="2" type="ORF">B0T25DRAFT_571943</name>
</gene>
<reference evidence="2" key="2">
    <citation type="submission" date="2023-06" db="EMBL/GenBank/DDBJ databases">
        <authorList>
            <consortium name="Lawrence Berkeley National Laboratory"/>
            <person name="Haridas S."/>
            <person name="Hensen N."/>
            <person name="Bonometti L."/>
            <person name="Westerberg I."/>
            <person name="Brannstrom I.O."/>
            <person name="Guillou S."/>
            <person name="Cros-Aarteil S."/>
            <person name="Calhoun S."/>
            <person name="Kuo A."/>
            <person name="Mondo S."/>
            <person name="Pangilinan J."/>
            <person name="Riley R."/>
            <person name="Labutti K."/>
            <person name="Andreopoulos B."/>
            <person name="Lipzen A."/>
            <person name="Chen C."/>
            <person name="Yanf M."/>
            <person name="Daum C."/>
            <person name="Ng V."/>
            <person name="Clum A."/>
            <person name="Steindorff A."/>
            <person name="Ohm R."/>
            <person name="Martin F."/>
            <person name="Silar P."/>
            <person name="Natvig D."/>
            <person name="Lalanne C."/>
            <person name="Gautier V."/>
            <person name="Ament-Velasquez S.L."/>
            <person name="Kruys A."/>
            <person name="Hutchinson M.I."/>
            <person name="Powell A.J."/>
            <person name="Barry K."/>
            <person name="Miller A.N."/>
            <person name="Grigoriev I.V."/>
            <person name="Debuchy R."/>
            <person name="Gladieux P."/>
            <person name="Thoren M.H."/>
            <person name="Johannesson H."/>
        </authorList>
    </citation>
    <scope>NUCLEOTIDE SEQUENCE</scope>
    <source>
        <strain evidence="2">CBS 955.72</strain>
    </source>
</reference>
<evidence type="ECO:0000313" key="2">
    <source>
        <dbReference type="EMBL" id="KAK3346841.1"/>
    </source>
</evidence>
<feature type="region of interest" description="Disordered" evidence="1">
    <location>
        <begin position="1"/>
        <end position="35"/>
    </location>
</feature>